<dbReference type="KEGG" id="hdh:G5B40_20520"/>
<dbReference type="PANTHER" id="PTHR43519:SF1">
    <property type="entry name" value="ATP-DEPENDENT RNA HELICASE HRPB"/>
    <property type="match status" value="1"/>
</dbReference>
<dbReference type="CDD" id="cd17990">
    <property type="entry name" value="DEXHc_HrpB"/>
    <property type="match status" value="1"/>
</dbReference>
<dbReference type="GO" id="GO:0016787">
    <property type="term" value="F:hydrolase activity"/>
    <property type="evidence" value="ECO:0007669"/>
    <property type="project" value="UniProtKB-KW"/>
</dbReference>
<dbReference type="Gene3D" id="1.20.120.1080">
    <property type="match status" value="1"/>
</dbReference>
<keyword evidence="3 8" id="KW-0347">Helicase</keyword>
<protein>
    <submittedName>
        <fullName evidence="8">ATP-dependent helicase HrpB</fullName>
    </submittedName>
</protein>
<dbReference type="GO" id="GO:0004386">
    <property type="term" value="F:helicase activity"/>
    <property type="evidence" value="ECO:0007669"/>
    <property type="project" value="UniProtKB-KW"/>
</dbReference>
<dbReference type="InterPro" id="IPR014001">
    <property type="entry name" value="Helicase_ATP-bd"/>
</dbReference>
<feature type="domain" description="Helicase ATP-binding" evidence="6">
    <location>
        <begin position="22"/>
        <end position="183"/>
    </location>
</feature>
<organism evidence="8 9">
    <name type="scientific">Pikeienuella piscinae</name>
    <dbReference type="NCBI Taxonomy" id="2748098"/>
    <lineage>
        <taxon>Bacteria</taxon>
        <taxon>Pseudomonadati</taxon>
        <taxon>Pseudomonadota</taxon>
        <taxon>Alphaproteobacteria</taxon>
        <taxon>Rhodobacterales</taxon>
        <taxon>Paracoccaceae</taxon>
        <taxon>Pikeienuella</taxon>
    </lineage>
</organism>
<dbReference type="Proteomes" id="UP000503336">
    <property type="component" value="Chromosome"/>
</dbReference>
<dbReference type="FunFam" id="3.40.50.300:FF:002125">
    <property type="entry name" value="ATP-dependent helicase HrpB"/>
    <property type="match status" value="1"/>
</dbReference>
<evidence type="ECO:0000256" key="3">
    <source>
        <dbReference type="ARBA" id="ARBA00022806"/>
    </source>
</evidence>
<dbReference type="InterPro" id="IPR010225">
    <property type="entry name" value="HrpB"/>
</dbReference>
<dbReference type="SMART" id="SM00487">
    <property type="entry name" value="DEXDc"/>
    <property type="match status" value="1"/>
</dbReference>
<feature type="domain" description="Helicase C-terminal" evidence="7">
    <location>
        <begin position="209"/>
        <end position="371"/>
    </location>
</feature>
<evidence type="ECO:0000313" key="8">
    <source>
        <dbReference type="EMBL" id="QIE57626.1"/>
    </source>
</evidence>
<dbReference type="InterPro" id="IPR007502">
    <property type="entry name" value="Helicase-assoc_dom"/>
</dbReference>
<dbReference type="PANTHER" id="PTHR43519">
    <property type="entry name" value="ATP-DEPENDENT RNA HELICASE HRPB"/>
    <property type="match status" value="1"/>
</dbReference>
<dbReference type="SMART" id="SM00490">
    <property type="entry name" value="HELICc"/>
    <property type="match status" value="1"/>
</dbReference>
<sequence>MTAPFDPAATGLPAAEALPALLAALAGGGCVVLTAPPGAGKTTLVPLALLGAEWANGKILMLEPRRLAARAAAERMAALLGEAVGETVGYRVRGESRPGARIEVLTEGILTRMIQSDPALDGVSALIFDEFHERSLHADLGLALAWEARGALRPDLRIVVMSATLDAGPVAALLGGAPVVSASGRVFPVETRWLEAPVQRRIEDEAAAAARRALDEAEGDVLVFLPGAREIGRAARLLEGATADIRPLHGALGLRAQRAALAPAPEGRRKIVLASAIAETSLTVEGVRVVIDAGLARRARFDPGAGMARLVTERATKAEAEQRRGRAGRLAPGLCLRLWTRGEEGAMAEFAPPEIMVADLAPLALELANWGAAPGDLAFLTPPPAGAMAAARGLLAALWALDSAGRITAHGRALAAAPTHPRLAHMLLSAPESERGLAAALAALVEARDPMMGAGADAALWLAGLATPERAGPAAGALRAIRAEAERLARRHHTRAAWRGAAGPLLARAFPDRIAMRRPGAGARGEARYLLSGGKGAFLPADDALAGEAFLVAVDLDGDATEARIRLAASIGRGEIGWIFDERIAWREECRWSRRERRVIARRRLRLGALALEERPWRGAPEAELAAAMIEGLRDLGLDALPWSDGARRLTARVEWARARGAAAPAMSAAALEAELEDWIGPYLGGCRRAEDLAKLDLLALLNARLDHDGRREVDRVAPEAFIAPDGGACRIDYEGAQPSIAVRLQALFGLDRHPAAGGEALSVVLLSPAGRPVQVTADLPGFWRSSYADVRKEMRGRYPKHPWPEDPLAAAPTRRAKPRG</sequence>
<evidence type="ECO:0000259" key="7">
    <source>
        <dbReference type="PROSITE" id="PS51194"/>
    </source>
</evidence>
<keyword evidence="2" id="KW-0378">Hydrolase</keyword>
<feature type="region of interest" description="Disordered" evidence="5">
    <location>
        <begin position="798"/>
        <end position="821"/>
    </location>
</feature>
<accession>A0A7M3T6J5</accession>
<dbReference type="InterPro" id="IPR013689">
    <property type="entry name" value="RNA_helicase_ATP-dep_HrpB_C"/>
</dbReference>
<dbReference type="CDD" id="cd18791">
    <property type="entry name" value="SF2_C_RHA"/>
    <property type="match status" value="1"/>
</dbReference>
<evidence type="ECO:0000256" key="4">
    <source>
        <dbReference type="ARBA" id="ARBA00022840"/>
    </source>
</evidence>
<keyword evidence="1" id="KW-0547">Nucleotide-binding</keyword>
<keyword evidence="4" id="KW-0067">ATP-binding</keyword>
<dbReference type="EMBL" id="CP049056">
    <property type="protein sequence ID" value="QIE57626.1"/>
    <property type="molecule type" value="Genomic_DNA"/>
</dbReference>
<gene>
    <name evidence="8" type="primary">hrpB</name>
    <name evidence="8" type="ORF">G5B40_20520</name>
</gene>
<dbReference type="Pfam" id="PF24473">
    <property type="entry name" value="CON_HrpB"/>
    <property type="match status" value="1"/>
</dbReference>
<reference evidence="8 9" key="1">
    <citation type="submission" date="2020-02" db="EMBL/GenBank/DDBJ databases">
        <title>complete genome sequence of Rhodobacteraceae bacterium.</title>
        <authorList>
            <person name="Park J."/>
            <person name="Kim Y.-S."/>
            <person name="Kim K.-H."/>
        </authorList>
    </citation>
    <scope>NUCLEOTIDE SEQUENCE [LARGE SCALE GENOMIC DNA]</scope>
    <source>
        <strain evidence="8 9">RR4-56</strain>
    </source>
</reference>
<dbReference type="Pfam" id="PF08482">
    <property type="entry name" value="HrpB_C"/>
    <property type="match status" value="1"/>
</dbReference>
<dbReference type="InterPro" id="IPR049614">
    <property type="entry name" value="HrpB_DEXH"/>
</dbReference>
<dbReference type="GO" id="GO:0005524">
    <property type="term" value="F:ATP binding"/>
    <property type="evidence" value="ECO:0007669"/>
    <property type="project" value="UniProtKB-KW"/>
</dbReference>
<dbReference type="Pfam" id="PF00270">
    <property type="entry name" value="DEAD"/>
    <property type="match status" value="1"/>
</dbReference>
<dbReference type="Pfam" id="PF00271">
    <property type="entry name" value="Helicase_C"/>
    <property type="match status" value="1"/>
</dbReference>
<dbReference type="PIRSF" id="PIRSF005496">
    <property type="entry name" value="ATP_hel_hrpB"/>
    <property type="match status" value="1"/>
</dbReference>
<dbReference type="SUPFAM" id="SSF52540">
    <property type="entry name" value="P-loop containing nucleoside triphosphate hydrolases"/>
    <property type="match status" value="1"/>
</dbReference>
<dbReference type="GO" id="GO:0003676">
    <property type="term" value="F:nucleic acid binding"/>
    <property type="evidence" value="ECO:0007669"/>
    <property type="project" value="InterPro"/>
</dbReference>
<proteinExistence type="predicted"/>
<evidence type="ECO:0000256" key="2">
    <source>
        <dbReference type="ARBA" id="ARBA00022801"/>
    </source>
</evidence>
<name>A0A7M3T6J5_9RHOB</name>
<dbReference type="InterPro" id="IPR011545">
    <property type="entry name" value="DEAD/DEAH_box_helicase_dom"/>
</dbReference>
<dbReference type="InterPro" id="IPR027417">
    <property type="entry name" value="P-loop_NTPase"/>
</dbReference>
<dbReference type="PROSITE" id="PS51194">
    <property type="entry name" value="HELICASE_CTER"/>
    <property type="match status" value="1"/>
</dbReference>
<evidence type="ECO:0000259" key="6">
    <source>
        <dbReference type="PROSITE" id="PS51192"/>
    </source>
</evidence>
<dbReference type="PROSITE" id="PS51192">
    <property type="entry name" value="HELICASE_ATP_BIND_1"/>
    <property type="match status" value="1"/>
</dbReference>
<dbReference type="InterPro" id="IPR056329">
    <property type="entry name" value="CON_HrpB"/>
</dbReference>
<keyword evidence="9" id="KW-1185">Reference proteome</keyword>
<evidence type="ECO:0000256" key="1">
    <source>
        <dbReference type="ARBA" id="ARBA00022741"/>
    </source>
</evidence>
<evidence type="ECO:0000313" key="9">
    <source>
        <dbReference type="Proteomes" id="UP000503336"/>
    </source>
</evidence>
<dbReference type="AlphaFoldDB" id="A0A7M3T6J5"/>
<dbReference type="RefSeq" id="WP_165102886.1">
    <property type="nucleotide sequence ID" value="NZ_CP049056.1"/>
</dbReference>
<evidence type="ECO:0000256" key="5">
    <source>
        <dbReference type="SAM" id="MobiDB-lite"/>
    </source>
</evidence>
<dbReference type="Gene3D" id="3.40.50.300">
    <property type="entry name" value="P-loop containing nucleotide triphosphate hydrolases"/>
    <property type="match status" value="2"/>
</dbReference>
<dbReference type="InterPro" id="IPR001650">
    <property type="entry name" value="Helicase_C-like"/>
</dbReference>
<dbReference type="SMART" id="SM00847">
    <property type="entry name" value="HA2"/>
    <property type="match status" value="1"/>
</dbReference>
<dbReference type="NCBIfam" id="TIGR01970">
    <property type="entry name" value="DEAH_box_HrpB"/>
    <property type="match status" value="1"/>
</dbReference>